<organism evidence="1">
    <name type="scientific">Aegilops tauschii</name>
    <name type="common">Tausch's goatgrass</name>
    <name type="synonym">Aegilops squarrosa</name>
    <dbReference type="NCBI Taxonomy" id="37682"/>
    <lineage>
        <taxon>Eukaryota</taxon>
        <taxon>Viridiplantae</taxon>
        <taxon>Streptophyta</taxon>
        <taxon>Embryophyta</taxon>
        <taxon>Tracheophyta</taxon>
        <taxon>Spermatophyta</taxon>
        <taxon>Magnoliopsida</taxon>
        <taxon>Liliopsida</taxon>
        <taxon>Poales</taxon>
        <taxon>Poaceae</taxon>
        <taxon>BOP clade</taxon>
        <taxon>Pooideae</taxon>
        <taxon>Triticodae</taxon>
        <taxon>Triticeae</taxon>
        <taxon>Triticinae</taxon>
        <taxon>Aegilops</taxon>
    </lineage>
</organism>
<proteinExistence type="predicted"/>
<dbReference type="EnsemblPlants" id="EMT27188">
    <property type="protein sequence ID" value="EMT27188"/>
    <property type="gene ID" value="F775_14718"/>
</dbReference>
<sequence length="119" mass="13331">MCMDRSPVPAKKIWLAIASRLGLRPTAGLRNLRKEVRTCEYRDVHIMWEMLREMDSPMPLEEKQAAAAAAGARGGRRRQEEEEGVEPLRLLLLRVLSSTGRDRSMNTETGQLAGTAPSE</sequence>
<evidence type="ECO:0000313" key="1">
    <source>
        <dbReference type="EnsemblPlants" id="EMT27188"/>
    </source>
</evidence>
<dbReference type="ExpressionAtlas" id="M8BZH3">
    <property type="expression patterns" value="baseline"/>
</dbReference>
<dbReference type="PANTHER" id="PTHR33181:SF4">
    <property type="entry name" value="OVULE PROTEIN"/>
    <property type="match status" value="1"/>
</dbReference>
<dbReference type="AlphaFoldDB" id="M8BZH3"/>
<reference evidence="1" key="1">
    <citation type="submission" date="2015-06" db="UniProtKB">
        <authorList>
            <consortium name="EnsemblPlants"/>
        </authorList>
    </citation>
    <scope>IDENTIFICATION</scope>
</reference>
<protein>
    <submittedName>
        <fullName evidence="1">Uncharacterized protein</fullName>
    </submittedName>
</protein>
<accession>M8BZH3</accession>
<name>M8BZH3_AEGTA</name>
<dbReference type="PANTHER" id="PTHR33181">
    <property type="entry name" value="OS01G0778500 PROTEIN"/>
    <property type="match status" value="1"/>
</dbReference>